<comment type="subunit">
    <text evidence="7">The basal body constitutes a major portion of the flagellar organelle and consists of four rings (L,P,S, and M) mounted on a central rod.</text>
</comment>
<dbReference type="HAMAP" id="MF_00415">
    <property type="entry name" value="FlgH"/>
    <property type="match status" value="1"/>
</dbReference>
<dbReference type="STRING" id="690850.Desaf_3738"/>
<dbReference type="Pfam" id="PF02107">
    <property type="entry name" value="FlgH"/>
    <property type="match status" value="1"/>
</dbReference>
<dbReference type="PRINTS" id="PR01008">
    <property type="entry name" value="FLGLRINGFLGH"/>
</dbReference>
<feature type="chain" id="PRO_5003303318" description="Flagellar L-ring protein" evidence="8">
    <location>
        <begin position="23"/>
        <end position="235"/>
    </location>
</feature>
<dbReference type="InterPro" id="IPR000527">
    <property type="entry name" value="Flag_Lring"/>
</dbReference>
<reference evidence="9 10" key="1">
    <citation type="journal article" date="2011" name="J. Bacteriol.">
        <title>Genome sequence of the mercury-methylating and pleomorphic Desulfovibrio africanus Strain Walvis Bay.</title>
        <authorList>
            <person name="Brown S.D."/>
            <person name="Wall J.D."/>
            <person name="Kucken A.M."/>
            <person name="Gilmour C.C."/>
            <person name="Podar M."/>
            <person name="Brandt C.C."/>
            <person name="Teshima H."/>
            <person name="Detter J.C."/>
            <person name="Han C.S."/>
            <person name="Land M.L."/>
            <person name="Lucas S."/>
            <person name="Han J."/>
            <person name="Pennacchio L."/>
            <person name="Nolan M."/>
            <person name="Pitluck S."/>
            <person name="Woyke T."/>
            <person name="Goodwin L."/>
            <person name="Palumbo A.V."/>
            <person name="Elias D.A."/>
        </authorList>
    </citation>
    <scope>NUCLEOTIDE SEQUENCE [LARGE SCALE GENOMIC DNA]</scope>
    <source>
        <strain evidence="9 10">Walvis Bay</strain>
    </source>
</reference>
<dbReference type="eggNOG" id="COG2063">
    <property type="taxonomic scope" value="Bacteria"/>
</dbReference>
<dbReference type="Proteomes" id="UP000007844">
    <property type="component" value="Chromosome"/>
</dbReference>
<dbReference type="GO" id="GO:0009279">
    <property type="term" value="C:cell outer membrane"/>
    <property type="evidence" value="ECO:0007669"/>
    <property type="project" value="UniProtKB-SubCell"/>
</dbReference>
<gene>
    <name evidence="7" type="primary">flgH</name>
    <name evidence="9" type="ORF">Desaf_3738</name>
</gene>
<dbReference type="KEGG" id="daf:Desaf_3738"/>
<dbReference type="PANTHER" id="PTHR34933:SF1">
    <property type="entry name" value="FLAGELLAR L-RING PROTEIN"/>
    <property type="match status" value="1"/>
</dbReference>
<dbReference type="HOGENOM" id="CLU_069313_1_1_7"/>
<protein>
    <recommendedName>
        <fullName evidence="7">Flagellar L-ring protein</fullName>
    </recommendedName>
    <alternativeName>
        <fullName evidence="7">Basal body L-ring protein</fullName>
    </alternativeName>
</protein>
<keyword evidence="6 7" id="KW-0998">Cell outer membrane</keyword>
<dbReference type="EMBL" id="CP003221">
    <property type="protein sequence ID" value="EGJ52014.1"/>
    <property type="molecule type" value="Genomic_DNA"/>
</dbReference>
<evidence type="ECO:0000313" key="10">
    <source>
        <dbReference type="Proteomes" id="UP000007844"/>
    </source>
</evidence>
<dbReference type="GO" id="GO:0003774">
    <property type="term" value="F:cytoskeletal motor activity"/>
    <property type="evidence" value="ECO:0007669"/>
    <property type="project" value="InterPro"/>
</dbReference>
<keyword evidence="10" id="KW-1185">Reference proteome</keyword>
<keyword evidence="9" id="KW-0969">Cilium</keyword>
<keyword evidence="5 7" id="KW-0975">Bacterial flagellum</keyword>
<dbReference type="AlphaFoldDB" id="F3YZY5"/>
<dbReference type="PANTHER" id="PTHR34933">
    <property type="entry name" value="FLAGELLAR L-RING PROTEIN"/>
    <property type="match status" value="1"/>
</dbReference>
<keyword evidence="4 7" id="KW-0472">Membrane</keyword>
<evidence type="ECO:0000256" key="4">
    <source>
        <dbReference type="ARBA" id="ARBA00023136"/>
    </source>
</evidence>
<evidence type="ECO:0000256" key="2">
    <source>
        <dbReference type="ARBA" id="ARBA00006929"/>
    </source>
</evidence>
<dbReference type="NCBIfam" id="NF009336">
    <property type="entry name" value="PRK12696.1"/>
    <property type="match status" value="1"/>
</dbReference>
<comment type="similarity">
    <text evidence="2 7">Belongs to the FlgH family.</text>
</comment>
<feature type="signal peptide" evidence="8">
    <location>
        <begin position="1"/>
        <end position="22"/>
    </location>
</feature>
<name>F3YZY5_DESAF</name>
<keyword evidence="9" id="KW-0966">Cell projection</keyword>
<dbReference type="RefSeq" id="WP_014261615.1">
    <property type="nucleotide sequence ID" value="NC_016629.1"/>
</dbReference>
<sequence length="235" mass="25063" precursor="true">MRVLVHLAVFLVAASLPLVACAPGKKTPTAMPVLTQPVPPPPVSQNNPGSLFDAGQNSLLFEDDRARRVGDIVLVRIVETSSGSHTADTTSDKDSSYQAGVTNYFGRSKVGIAGINFPGTVGTDPMIGTNTTSKFSASGETSRESDLTAAVGARVIRVLPDGLLQVEGARQMRINDETQILVVRGLVRSRDIGPDNSISSSQMANAEVEYYGQGVLADKQRPGWIARILDNIWPF</sequence>
<comment type="function">
    <text evidence="1 7">Assembles around the rod to form the L-ring and probably protects the motor/basal body from shearing forces during rotation.</text>
</comment>
<evidence type="ECO:0000256" key="1">
    <source>
        <dbReference type="ARBA" id="ARBA00002591"/>
    </source>
</evidence>
<evidence type="ECO:0000256" key="8">
    <source>
        <dbReference type="SAM" id="SignalP"/>
    </source>
</evidence>
<comment type="subcellular location">
    <subcellularLocation>
        <location evidence="7">Cell outer membrane</location>
    </subcellularLocation>
    <subcellularLocation>
        <location evidence="7">Bacterial flagellum basal body</location>
    </subcellularLocation>
</comment>
<proteinExistence type="inferred from homology"/>
<dbReference type="GO" id="GO:0071973">
    <property type="term" value="P:bacterial-type flagellum-dependent cell motility"/>
    <property type="evidence" value="ECO:0007669"/>
    <property type="project" value="InterPro"/>
</dbReference>
<keyword evidence="3 8" id="KW-0732">Signal</keyword>
<keyword evidence="9" id="KW-0282">Flagellum</keyword>
<evidence type="ECO:0000313" key="9">
    <source>
        <dbReference type="EMBL" id="EGJ52014.1"/>
    </source>
</evidence>
<evidence type="ECO:0000256" key="3">
    <source>
        <dbReference type="ARBA" id="ARBA00022729"/>
    </source>
</evidence>
<evidence type="ECO:0000256" key="5">
    <source>
        <dbReference type="ARBA" id="ARBA00023143"/>
    </source>
</evidence>
<accession>F3YZY5</accession>
<evidence type="ECO:0000256" key="7">
    <source>
        <dbReference type="HAMAP-Rule" id="MF_00415"/>
    </source>
</evidence>
<dbReference type="GO" id="GO:0009427">
    <property type="term" value="C:bacterial-type flagellum basal body, distal rod, L ring"/>
    <property type="evidence" value="ECO:0007669"/>
    <property type="project" value="InterPro"/>
</dbReference>
<evidence type="ECO:0000256" key="6">
    <source>
        <dbReference type="ARBA" id="ARBA00023237"/>
    </source>
</evidence>
<organism evidence="9 10">
    <name type="scientific">Desulfocurvibacter africanus subsp. africanus str. Walvis Bay</name>
    <dbReference type="NCBI Taxonomy" id="690850"/>
    <lineage>
        <taxon>Bacteria</taxon>
        <taxon>Pseudomonadati</taxon>
        <taxon>Thermodesulfobacteriota</taxon>
        <taxon>Desulfovibrionia</taxon>
        <taxon>Desulfovibrionales</taxon>
        <taxon>Desulfovibrionaceae</taxon>
        <taxon>Desulfocurvibacter</taxon>
    </lineage>
</organism>